<dbReference type="Proteomes" id="UP000007880">
    <property type="component" value="Chromosome"/>
</dbReference>
<dbReference type="GO" id="GO:0032259">
    <property type="term" value="P:methylation"/>
    <property type="evidence" value="ECO:0007669"/>
    <property type="project" value="UniProtKB-KW"/>
</dbReference>
<evidence type="ECO:0000259" key="7">
    <source>
        <dbReference type="Pfam" id="PF07669"/>
    </source>
</evidence>
<evidence type="ECO:0000256" key="4">
    <source>
        <dbReference type="ARBA" id="ARBA00022691"/>
    </source>
</evidence>
<protein>
    <recommendedName>
        <fullName evidence="1">site-specific DNA-methyltransferase (adenine-specific)</fullName>
        <ecNumber evidence="1">2.1.1.72</ecNumber>
    </recommendedName>
</protein>
<reference evidence="8 9" key="1">
    <citation type="submission" date="2012-02" db="EMBL/GenBank/DDBJ databases">
        <title>Complete genome sequence of Caldilinea aerophila DSM 14535 (= NBRC 102666).</title>
        <authorList>
            <person name="Oguchi A."/>
            <person name="Hosoyama A."/>
            <person name="Sekine M."/>
            <person name="Fukai R."/>
            <person name="Kato Y."/>
            <person name="Nakamura S."/>
            <person name="Hanada S."/>
            <person name="Yamazaki S."/>
            <person name="Fujita N."/>
        </authorList>
    </citation>
    <scope>NUCLEOTIDE SEQUENCE [LARGE SCALE GENOMIC DNA]</scope>
    <source>
        <strain evidence="9">DSM 14535 / JCM 11387 / NBRC 104270 / STL-6-O1</strain>
    </source>
</reference>
<dbReference type="GO" id="GO:0009007">
    <property type="term" value="F:site-specific DNA-methyltransferase (adenine-specific) activity"/>
    <property type="evidence" value="ECO:0007669"/>
    <property type="project" value="UniProtKB-EC"/>
</dbReference>
<dbReference type="eggNOG" id="COG1002">
    <property type="taxonomic scope" value="Bacteria"/>
</dbReference>
<feature type="domain" description="Type II methyltransferase M.TaqI-like" evidence="7">
    <location>
        <begin position="632"/>
        <end position="883"/>
    </location>
</feature>
<dbReference type="EMBL" id="AP012337">
    <property type="protein sequence ID" value="BAM01924.1"/>
    <property type="molecule type" value="Genomic_DNA"/>
</dbReference>
<name>I0I9I6_CALAS</name>
<dbReference type="PROSITE" id="PS00092">
    <property type="entry name" value="N6_MTASE"/>
    <property type="match status" value="1"/>
</dbReference>
<evidence type="ECO:0000313" key="8">
    <source>
        <dbReference type="EMBL" id="BAM01924.1"/>
    </source>
</evidence>
<evidence type="ECO:0000256" key="3">
    <source>
        <dbReference type="ARBA" id="ARBA00022679"/>
    </source>
</evidence>
<dbReference type="PRINTS" id="PR00507">
    <property type="entry name" value="N12N6MTFRASE"/>
</dbReference>
<dbReference type="OrthoDB" id="9815272at2"/>
<accession>I0I9I6</accession>
<feature type="region of interest" description="Disordered" evidence="6">
    <location>
        <begin position="1388"/>
        <end position="1407"/>
    </location>
</feature>
<dbReference type="InterPro" id="IPR029063">
    <property type="entry name" value="SAM-dependent_MTases_sf"/>
</dbReference>
<evidence type="ECO:0000256" key="5">
    <source>
        <dbReference type="ARBA" id="ARBA00047942"/>
    </source>
</evidence>
<dbReference type="GO" id="GO:0006304">
    <property type="term" value="P:DNA modification"/>
    <property type="evidence" value="ECO:0007669"/>
    <property type="project" value="InterPro"/>
</dbReference>
<comment type="catalytic activity">
    <reaction evidence="5">
        <text>a 2'-deoxyadenosine in DNA + S-adenosyl-L-methionine = an N(6)-methyl-2'-deoxyadenosine in DNA + S-adenosyl-L-homocysteine + H(+)</text>
        <dbReference type="Rhea" id="RHEA:15197"/>
        <dbReference type="Rhea" id="RHEA-COMP:12418"/>
        <dbReference type="Rhea" id="RHEA-COMP:12419"/>
        <dbReference type="ChEBI" id="CHEBI:15378"/>
        <dbReference type="ChEBI" id="CHEBI:57856"/>
        <dbReference type="ChEBI" id="CHEBI:59789"/>
        <dbReference type="ChEBI" id="CHEBI:90615"/>
        <dbReference type="ChEBI" id="CHEBI:90616"/>
        <dbReference type="EC" id="2.1.1.72"/>
    </reaction>
</comment>
<gene>
    <name evidence="8" type="ordered locus">CLDAP_38840</name>
</gene>
<dbReference type="PANTHER" id="PTHR33841">
    <property type="entry name" value="DNA METHYLTRANSFERASE YEEA-RELATED"/>
    <property type="match status" value="1"/>
</dbReference>
<proteinExistence type="predicted"/>
<evidence type="ECO:0000256" key="2">
    <source>
        <dbReference type="ARBA" id="ARBA00022603"/>
    </source>
</evidence>
<keyword evidence="3" id="KW-0808">Transferase</keyword>
<dbReference type="InterPro" id="IPR050953">
    <property type="entry name" value="N4_N6_ade-DNA_methylase"/>
</dbReference>
<evidence type="ECO:0000313" key="9">
    <source>
        <dbReference type="Proteomes" id="UP000007880"/>
    </source>
</evidence>
<dbReference type="PANTHER" id="PTHR33841:SF1">
    <property type="entry name" value="DNA METHYLTRANSFERASE A"/>
    <property type="match status" value="1"/>
</dbReference>
<dbReference type="HOGENOM" id="CLU_002881_0_0_0"/>
<evidence type="ECO:0000256" key="6">
    <source>
        <dbReference type="SAM" id="MobiDB-lite"/>
    </source>
</evidence>
<dbReference type="KEGG" id="cap:CLDAP_38840"/>
<dbReference type="GO" id="GO:0003676">
    <property type="term" value="F:nucleic acid binding"/>
    <property type="evidence" value="ECO:0007669"/>
    <property type="project" value="InterPro"/>
</dbReference>
<dbReference type="RefSeq" id="WP_014435144.1">
    <property type="nucleotide sequence ID" value="NC_017079.1"/>
</dbReference>
<dbReference type="EC" id="2.1.1.72" evidence="1"/>
<dbReference type="InterPro" id="IPR002052">
    <property type="entry name" value="DNA_methylase_N6_adenine_CS"/>
</dbReference>
<feature type="region of interest" description="Disordered" evidence="6">
    <location>
        <begin position="140"/>
        <end position="182"/>
    </location>
</feature>
<sequence>MTKSLTLPRSQVLTFSSSHALTFSPSQALTLRLEGGLFSPDLLEALAAADLPGQKPQDFGLPPGRSLTAEIAAVFSDARALWQVFQNRLERLPADDLATSETREFWVIPLLRMLDYDLRYNPRALEVDGQTYPISHLVVDGRGGEQESTRAGEHENRRAREHENRRAREHESTRAGEQESISRSHALTLSSTPVHIVGYRQELGRLAPSGRPRLSPHVLLQEYLNRSEALWGIVTNGRTLRLLRDSTFVRRQAYVEFDLETIFAENRFSDFALLYRLLHRTRLPVEGRPPADCLLETYYQRSVEQGGRVREHLRDGVEKAITLLANGFLSSPISPSHVLTFSRSPALLDPALTLYKQLLRLIYRFLFLLVAEERGLMGTGGGDSGNRPYEHYGVSRLRRLCENRAAYTDDTDLWLSLRALWVVLSDEKLASILGVPPLNGELFAHQELDDALITNRDLLSAFWYLAFYQEGSAPPRRVNYAALDTEELGSVYESLLDYHPTIRLDSRGKPTFALTPGSERKSTGSYYTPPALVSELVKSALEPVIAEKLQAVREQESTSLTLSRSHPLTLSPSPALEQALLSIKVLDPACGSGHFLLAAARRLGKELARIRSGEDEPAPERVREATRDVVAHCIYGVDKNPLAVELARVALWLESHAEGKPLTFLDHRIKCGDSLVGVFDLDALKDGLPDEAFDPVTGDDRKLAASLKRQNKAERQGQLTLFGWNFDLDLTPLVESAQQIESIPDDSPQNVRRKRETYEARLTDPRLRRLKDACDLYTAAFFQPLSPSPVLPLSRSPITTDAIRRALAGQPVMPQTLAEAQALAEENRFFHWPLEFPEVFASRSPALQSSPALPLSSSPAHPTGFDVILGNPPWERIKLQEEEFFASRDAAIARAPNAAARKRLIAGLPQTAPALWQDYQRALHNAESVSRFLRASGQYPLTGRGDINTYSVFAERVRNLLGLQGRAGIIVPTGIATDATNQFFFADLVEKGQLLSLFDFENREALFPGVHRSYKFCLLTLCGERENTRAREHESPALPLSSSHALTLSPSPNTLTFSFFATRPEHLRDPRRVFRLTAADIARINPNTRTLPVFRTRQDADLTRAIYQRVPVLVNEHTDENPWGVRFLAMFHMSNDSHLFRTRAELEAQGCRLAGNVFMKSAREEHETSHALTLSRSPDALTLSPSPALYLPLYEAKMLWHYDHRYGTYEGVSDRSSTQLPTPDERQHADPHFVVQPWYWVPAEEVEARLGEWQRGWLLGFRDVTNATNERTAIFSLLPRVGAGNNLPILLFSEKSNVRACCLLANLNAQAFDYVTRQKIAGVHMNFFFVSQLPVLPPDAYTPEDLRFIVPRVLELVYTAWDLQPFAQDVWNEADAPLRAAILGQERESTGAGEHESTRMGEHENAHALTLSRSQNLPLSRSHPLPLSPFTWNESRRAVLRAELDAYYARLYGLTRKQLRYILDPADLTERELADLLDPWEEVSDPLDPAGYAARVAASAFPGETFRVMKEKEQRQYGEYRTRRLVLEAWERLKSSKTKSEAQ</sequence>
<dbReference type="Pfam" id="PF07669">
    <property type="entry name" value="Eco57I"/>
    <property type="match status" value="1"/>
</dbReference>
<keyword evidence="9" id="KW-1185">Reference proteome</keyword>
<dbReference type="SUPFAM" id="SSF53335">
    <property type="entry name" value="S-adenosyl-L-methionine-dependent methyltransferases"/>
    <property type="match status" value="1"/>
</dbReference>
<dbReference type="REBASE" id="46064">
    <property type="entry name" value="Cae14535ORF38840P"/>
</dbReference>
<dbReference type="Gene3D" id="3.40.50.150">
    <property type="entry name" value="Vaccinia Virus protein VP39"/>
    <property type="match status" value="2"/>
</dbReference>
<organism evidence="8 9">
    <name type="scientific">Caldilinea aerophila (strain DSM 14535 / JCM 11387 / NBRC 104270 / STL-6-O1)</name>
    <dbReference type="NCBI Taxonomy" id="926550"/>
    <lineage>
        <taxon>Bacteria</taxon>
        <taxon>Bacillati</taxon>
        <taxon>Chloroflexota</taxon>
        <taxon>Caldilineae</taxon>
        <taxon>Caldilineales</taxon>
        <taxon>Caldilineaceae</taxon>
        <taxon>Caldilinea</taxon>
    </lineage>
</organism>
<feature type="compositionally biased region" description="Basic and acidic residues" evidence="6">
    <location>
        <begin position="1388"/>
        <end position="1406"/>
    </location>
</feature>
<dbReference type="STRING" id="926550.CLDAP_38840"/>
<dbReference type="InterPro" id="IPR011639">
    <property type="entry name" value="MethylTrfase_TaqI-like_dom"/>
</dbReference>
<keyword evidence="2" id="KW-0489">Methyltransferase</keyword>
<dbReference type="PATRIC" id="fig|926550.5.peg.4183"/>
<evidence type="ECO:0000256" key="1">
    <source>
        <dbReference type="ARBA" id="ARBA00011900"/>
    </source>
</evidence>
<feature type="compositionally biased region" description="Basic and acidic residues" evidence="6">
    <location>
        <begin position="142"/>
        <end position="182"/>
    </location>
</feature>
<keyword evidence="4" id="KW-0949">S-adenosyl-L-methionine</keyword>